<dbReference type="Gene3D" id="1.10.1610.10">
    <property type="match status" value="1"/>
</dbReference>
<dbReference type="GO" id="GO:0016491">
    <property type="term" value="F:oxidoreductase activity"/>
    <property type="evidence" value="ECO:0007669"/>
    <property type="project" value="InterPro"/>
</dbReference>
<dbReference type="InterPro" id="IPR003200">
    <property type="entry name" value="Nict_dMeBzImd_PRibTrfase"/>
</dbReference>
<accession>A0A853DEF4</accession>
<dbReference type="Gene3D" id="3.40.50.10210">
    <property type="match status" value="1"/>
</dbReference>
<dbReference type="CDD" id="cd02439">
    <property type="entry name" value="DMB-PRT_CobT"/>
    <property type="match status" value="1"/>
</dbReference>
<organism evidence="11 12">
    <name type="scientific">Allobranchiibius huperziae</name>
    <dbReference type="NCBI Taxonomy" id="1874116"/>
    <lineage>
        <taxon>Bacteria</taxon>
        <taxon>Bacillati</taxon>
        <taxon>Actinomycetota</taxon>
        <taxon>Actinomycetes</taxon>
        <taxon>Micrococcales</taxon>
        <taxon>Dermacoccaceae</taxon>
        <taxon>Allobranchiibius</taxon>
    </lineage>
</organism>
<keyword evidence="12" id="KW-1185">Reference proteome</keyword>
<dbReference type="EMBL" id="JACCFW010000001">
    <property type="protein sequence ID" value="NYJ73311.1"/>
    <property type="molecule type" value="Genomic_DNA"/>
</dbReference>
<protein>
    <recommendedName>
        <fullName evidence="4">Nicotinate-nucleotide--dimethylbenzimidazole phosphoribosyltransferase</fullName>
        <ecNumber evidence="3">2.4.2.21</ecNumber>
    </recommendedName>
    <alternativeName>
        <fullName evidence="8">N(1)-alpha-phosphoribosyltransferase</fullName>
    </alternativeName>
</protein>
<dbReference type="InterPro" id="IPR036087">
    <property type="entry name" value="Nict_dMeBzImd_PRibTrfase_sf"/>
</dbReference>
<sequence length="588" mass="60805">MGDTTSARRRGADPTGWAMGADVADALRDVIDARRDIRRYRPDPVPEELLTAVLEAGHHAPSVGHSQPWRFMVVRDQATRDRAAHLADRARLAQASDLTQDRAARLLDLKLEGLREAPVGIVVACDRRTPAAGVLGRATFPDTDLWSCATAIENMWLTARAHGLGMGWVTLFEPTDLAMLLDLPTGVDTLGWLCLGWPDERPTSPGLERAAWSRRTPLQDIVIHERWPSSGSPDAPVSHVRGPAQDRLVTATDAADELLSPPESLGLLDRVLNRVQALAPGGLSGGTLVLAAADHPVAGLGVSAYPAHVTHDVVSAALAGGSVGAAAATAAGLRLVVVDAGVDGAAITGAVSSRPLDDRGDLCTTDALTAADVERLLEAGRRIGRSAATDGLVVLGEVGVGNTTIAAALVCALIHVDPRDAVGLGAGSDAAIVARKADVVEAALTRARPAIGAAADAPSYALAALRMLGGPELAVLTGVVLGAADAGAPVVLDGLCGSLPGLLAVRLEPSVQAYLVAGQQSRERAHAAVLRELGLEPLLTLRLRAGEGVGGCLAASMLLQGLKIRSLAARTVENVLDPHRSDLEGTPQ</sequence>
<evidence type="ECO:0000313" key="11">
    <source>
        <dbReference type="EMBL" id="NYJ73311.1"/>
    </source>
</evidence>
<dbReference type="InterPro" id="IPR029479">
    <property type="entry name" value="Nitroreductase"/>
</dbReference>
<evidence type="ECO:0000256" key="9">
    <source>
        <dbReference type="ARBA" id="ARBA00047340"/>
    </source>
</evidence>
<dbReference type="InterPro" id="IPR012825">
    <property type="entry name" value="BluB"/>
</dbReference>
<comment type="catalytic activity">
    <reaction evidence="9">
        <text>5,6-dimethylbenzimidazole + nicotinate beta-D-ribonucleotide = alpha-ribazole 5'-phosphate + nicotinate + H(+)</text>
        <dbReference type="Rhea" id="RHEA:11196"/>
        <dbReference type="ChEBI" id="CHEBI:15378"/>
        <dbReference type="ChEBI" id="CHEBI:15890"/>
        <dbReference type="ChEBI" id="CHEBI:32544"/>
        <dbReference type="ChEBI" id="CHEBI:57502"/>
        <dbReference type="ChEBI" id="CHEBI:57918"/>
        <dbReference type="EC" id="2.4.2.21"/>
    </reaction>
</comment>
<evidence type="ECO:0000256" key="4">
    <source>
        <dbReference type="ARBA" id="ARBA00015486"/>
    </source>
</evidence>
<evidence type="ECO:0000256" key="7">
    <source>
        <dbReference type="ARBA" id="ARBA00022679"/>
    </source>
</evidence>
<dbReference type="UniPathway" id="UPA00061">
    <property type="reaction ID" value="UER00516"/>
</dbReference>
<dbReference type="GO" id="GO:0008939">
    <property type="term" value="F:nicotinate-nucleotide-dimethylbenzimidazole phosphoribosyltransferase activity"/>
    <property type="evidence" value="ECO:0007669"/>
    <property type="project" value="UniProtKB-EC"/>
</dbReference>
<dbReference type="Pfam" id="PF02277">
    <property type="entry name" value="DBI_PRT"/>
    <property type="match status" value="1"/>
</dbReference>
<dbReference type="InterPro" id="IPR023195">
    <property type="entry name" value="Nict_dMeBzImd_PRibTrfase_N"/>
</dbReference>
<dbReference type="SUPFAM" id="SSF55469">
    <property type="entry name" value="FMN-dependent nitroreductase-like"/>
    <property type="match status" value="1"/>
</dbReference>
<dbReference type="Proteomes" id="UP000571817">
    <property type="component" value="Unassembled WGS sequence"/>
</dbReference>
<evidence type="ECO:0000256" key="1">
    <source>
        <dbReference type="ARBA" id="ARBA00005049"/>
    </source>
</evidence>
<evidence type="ECO:0000256" key="5">
    <source>
        <dbReference type="ARBA" id="ARBA00022573"/>
    </source>
</evidence>
<dbReference type="Pfam" id="PF00881">
    <property type="entry name" value="Nitroreductase"/>
    <property type="match status" value="1"/>
</dbReference>
<comment type="pathway">
    <text evidence="1">Nucleoside biosynthesis; alpha-ribazole biosynthesis; alpha-ribazole from 5,6-dimethylbenzimidazole: step 1/2.</text>
</comment>
<keyword evidence="5" id="KW-0169">Cobalamin biosynthesis</keyword>
<dbReference type="RefSeq" id="WP_343048362.1">
    <property type="nucleotide sequence ID" value="NZ_JACCFW010000001.1"/>
</dbReference>
<evidence type="ECO:0000259" key="10">
    <source>
        <dbReference type="Pfam" id="PF00881"/>
    </source>
</evidence>
<dbReference type="InterPro" id="IPR000415">
    <property type="entry name" value="Nitroreductase-like"/>
</dbReference>
<keyword evidence="6 11" id="KW-0328">Glycosyltransferase</keyword>
<name>A0A853DEF4_9MICO</name>
<feature type="domain" description="Nitroreductase" evidence="10">
    <location>
        <begin position="31"/>
        <end position="197"/>
    </location>
</feature>
<dbReference type="PANTHER" id="PTHR43463">
    <property type="entry name" value="NICOTINATE-NUCLEOTIDE--DIMETHYLBENZIMIDAZOLE PHOSPHORIBOSYLTRANSFERASE"/>
    <property type="match status" value="1"/>
</dbReference>
<comment type="caution">
    <text evidence="11">The sequence shown here is derived from an EMBL/GenBank/DDBJ whole genome shotgun (WGS) entry which is preliminary data.</text>
</comment>
<proteinExistence type="inferred from homology"/>
<evidence type="ECO:0000313" key="12">
    <source>
        <dbReference type="Proteomes" id="UP000571817"/>
    </source>
</evidence>
<evidence type="ECO:0000256" key="6">
    <source>
        <dbReference type="ARBA" id="ARBA00022676"/>
    </source>
</evidence>
<gene>
    <name evidence="11" type="ORF">HNR15_000274</name>
</gene>
<evidence type="ECO:0000256" key="8">
    <source>
        <dbReference type="ARBA" id="ARBA00030686"/>
    </source>
</evidence>
<dbReference type="Gene3D" id="3.40.109.10">
    <property type="entry name" value="NADH Oxidase"/>
    <property type="match status" value="1"/>
</dbReference>
<dbReference type="EC" id="2.4.2.21" evidence="3"/>
<dbReference type="GO" id="GO:0009236">
    <property type="term" value="P:cobalamin biosynthetic process"/>
    <property type="evidence" value="ECO:0007669"/>
    <property type="project" value="UniProtKB-KW"/>
</dbReference>
<reference evidence="11 12" key="1">
    <citation type="submission" date="2020-07" db="EMBL/GenBank/DDBJ databases">
        <title>Sequencing the genomes of 1000 actinobacteria strains.</title>
        <authorList>
            <person name="Klenk H.-P."/>
        </authorList>
    </citation>
    <scope>NUCLEOTIDE SEQUENCE [LARGE SCALE GENOMIC DNA]</scope>
    <source>
        <strain evidence="11 12">DSM 29531</strain>
    </source>
</reference>
<comment type="similarity">
    <text evidence="2">Belongs to the CobT family.</text>
</comment>
<dbReference type="SUPFAM" id="SSF52733">
    <property type="entry name" value="Nicotinate mononucleotide:5,6-dimethylbenzimidazole phosphoribosyltransferase (CobT)"/>
    <property type="match status" value="1"/>
</dbReference>
<keyword evidence="7 11" id="KW-0808">Transferase</keyword>
<dbReference type="PANTHER" id="PTHR43463:SF1">
    <property type="entry name" value="NICOTINATE-NUCLEOTIDE--DIMETHYLBENZIMIDAZOLE PHOSPHORIBOSYLTRANSFERASE"/>
    <property type="match status" value="1"/>
</dbReference>
<evidence type="ECO:0000256" key="3">
    <source>
        <dbReference type="ARBA" id="ARBA00011991"/>
    </source>
</evidence>
<dbReference type="NCBIfam" id="TIGR02476">
    <property type="entry name" value="BluB"/>
    <property type="match status" value="1"/>
</dbReference>
<dbReference type="AlphaFoldDB" id="A0A853DEF4"/>
<evidence type="ECO:0000256" key="2">
    <source>
        <dbReference type="ARBA" id="ARBA00007110"/>
    </source>
</evidence>